<protein>
    <submittedName>
        <fullName evidence="2">Uncharacterized protein</fullName>
    </submittedName>
</protein>
<dbReference type="EMBL" id="JAVHNR010000001">
    <property type="protein sequence ID" value="KAK6357009.1"/>
    <property type="molecule type" value="Genomic_DNA"/>
</dbReference>
<name>A0AAN8NDQ5_9PEZI</name>
<proteinExistence type="predicted"/>
<gene>
    <name evidence="2" type="ORF">TWF718_001340</name>
</gene>
<evidence type="ECO:0000313" key="3">
    <source>
        <dbReference type="Proteomes" id="UP001313282"/>
    </source>
</evidence>
<evidence type="ECO:0000313" key="2">
    <source>
        <dbReference type="EMBL" id="KAK6357009.1"/>
    </source>
</evidence>
<feature type="region of interest" description="Disordered" evidence="1">
    <location>
        <begin position="52"/>
        <end position="88"/>
    </location>
</feature>
<accession>A0AAN8NDQ5</accession>
<reference evidence="2 3" key="1">
    <citation type="submission" date="2019-10" db="EMBL/GenBank/DDBJ databases">
        <authorList>
            <person name="Palmer J.M."/>
        </authorList>
    </citation>
    <scope>NUCLEOTIDE SEQUENCE [LARGE SCALE GENOMIC DNA]</scope>
    <source>
        <strain evidence="2 3">TWF718</strain>
    </source>
</reference>
<comment type="caution">
    <text evidence="2">The sequence shown here is derived from an EMBL/GenBank/DDBJ whole genome shotgun (WGS) entry which is preliminary data.</text>
</comment>
<dbReference type="Proteomes" id="UP001313282">
    <property type="component" value="Unassembled WGS sequence"/>
</dbReference>
<organism evidence="2 3">
    <name type="scientific">Orbilia javanica</name>
    <dbReference type="NCBI Taxonomy" id="47235"/>
    <lineage>
        <taxon>Eukaryota</taxon>
        <taxon>Fungi</taxon>
        <taxon>Dikarya</taxon>
        <taxon>Ascomycota</taxon>
        <taxon>Pezizomycotina</taxon>
        <taxon>Orbiliomycetes</taxon>
        <taxon>Orbiliales</taxon>
        <taxon>Orbiliaceae</taxon>
        <taxon>Orbilia</taxon>
    </lineage>
</organism>
<sequence>MRRETASCTLLNSDSRGLMRETPTLVTTTTTDNNKTDFTGDDKKVNNNGVDITTDVAGGSPRSKEPDKHFNKLRKHTEEPYDSFETLPERRPITTHVPTRPGAAQVACLSSSSFDI</sequence>
<dbReference type="AlphaFoldDB" id="A0AAN8NDQ5"/>
<evidence type="ECO:0000256" key="1">
    <source>
        <dbReference type="SAM" id="MobiDB-lite"/>
    </source>
</evidence>
<keyword evidence="3" id="KW-1185">Reference proteome</keyword>